<feature type="transmembrane region" description="Helical" evidence="1">
    <location>
        <begin position="357"/>
        <end position="382"/>
    </location>
</feature>
<evidence type="ECO:0000259" key="2">
    <source>
        <dbReference type="Pfam" id="PF01757"/>
    </source>
</evidence>
<keyword evidence="1" id="KW-0812">Transmembrane</keyword>
<feature type="domain" description="Acyltransferase 3" evidence="2">
    <location>
        <begin position="23"/>
        <end position="376"/>
    </location>
</feature>
<dbReference type="Pfam" id="PF01757">
    <property type="entry name" value="Acyl_transf_3"/>
    <property type="match status" value="1"/>
</dbReference>
<proteinExistence type="predicted"/>
<feature type="transmembrane region" description="Helical" evidence="1">
    <location>
        <begin position="103"/>
        <end position="119"/>
    </location>
</feature>
<dbReference type="GO" id="GO:0009103">
    <property type="term" value="P:lipopolysaccharide biosynthetic process"/>
    <property type="evidence" value="ECO:0007669"/>
    <property type="project" value="TreeGrafter"/>
</dbReference>
<dbReference type="PANTHER" id="PTHR23028:SF53">
    <property type="entry name" value="ACYL_TRANSF_3 DOMAIN-CONTAINING PROTEIN"/>
    <property type="match status" value="1"/>
</dbReference>
<dbReference type="OrthoDB" id="9767863at2"/>
<dbReference type="PANTHER" id="PTHR23028">
    <property type="entry name" value="ACETYLTRANSFERASE"/>
    <property type="match status" value="1"/>
</dbReference>
<dbReference type="EMBL" id="NPEF01000012">
    <property type="protein sequence ID" value="PJZ94524.1"/>
    <property type="molecule type" value="Genomic_DNA"/>
</dbReference>
<feature type="transmembrane region" description="Helical" evidence="1">
    <location>
        <begin position="63"/>
        <end position="82"/>
    </location>
</feature>
<evidence type="ECO:0000313" key="3">
    <source>
        <dbReference type="EMBL" id="PJZ94524.1"/>
    </source>
</evidence>
<feature type="transmembrane region" description="Helical" evidence="1">
    <location>
        <begin position="201"/>
        <end position="219"/>
    </location>
</feature>
<feature type="transmembrane region" description="Helical" evidence="1">
    <location>
        <begin position="262"/>
        <end position="281"/>
    </location>
</feature>
<accession>A0A2N0BDC1</accession>
<dbReference type="GO" id="GO:0016747">
    <property type="term" value="F:acyltransferase activity, transferring groups other than amino-acyl groups"/>
    <property type="evidence" value="ECO:0007669"/>
    <property type="project" value="InterPro"/>
</dbReference>
<keyword evidence="1" id="KW-0472">Membrane</keyword>
<feature type="transmembrane region" description="Helical" evidence="1">
    <location>
        <begin position="26"/>
        <end position="43"/>
    </location>
</feature>
<feature type="transmembrane region" description="Helical" evidence="1">
    <location>
        <begin position="231"/>
        <end position="250"/>
    </location>
</feature>
<dbReference type="InterPro" id="IPR002656">
    <property type="entry name" value="Acyl_transf_3_dom"/>
</dbReference>
<keyword evidence="1" id="KW-1133">Transmembrane helix</keyword>
<organism evidence="3">
    <name type="scientific">Leptospira ellisii</name>
    <dbReference type="NCBI Taxonomy" id="2023197"/>
    <lineage>
        <taxon>Bacteria</taxon>
        <taxon>Pseudomonadati</taxon>
        <taxon>Spirochaetota</taxon>
        <taxon>Spirochaetia</taxon>
        <taxon>Leptospirales</taxon>
        <taxon>Leptospiraceae</taxon>
        <taxon>Leptospira</taxon>
    </lineage>
</organism>
<dbReference type="AlphaFoldDB" id="A0A2N0BDC1"/>
<feature type="transmembrane region" description="Helical" evidence="1">
    <location>
        <begin position="330"/>
        <end position="351"/>
    </location>
</feature>
<feature type="transmembrane region" description="Helical" evidence="1">
    <location>
        <begin position="287"/>
        <end position="309"/>
    </location>
</feature>
<feature type="transmembrane region" description="Helical" evidence="1">
    <location>
        <begin position="178"/>
        <end position="194"/>
    </location>
</feature>
<dbReference type="InterPro" id="IPR050879">
    <property type="entry name" value="Acyltransferase_3"/>
</dbReference>
<gene>
    <name evidence="3" type="ORF">CH379_02225</name>
</gene>
<protein>
    <recommendedName>
        <fullName evidence="2">Acyltransferase 3 domain-containing protein</fullName>
    </recommendedName>
</protein>
<comment type="caution">
    <text evidence="3">The sequence shown here is derived from an EMBL/GenBank/DDBJ whole genome shotgun (WGS) entry which is preliminary data.</text>
</comment>
<dbReference type="GO" id="GO:0016020">
    <property type="term" value="C:membrane"/>
    <property type="evidence" value="ECO:0007669"/>
    <property type="project" value="TreeGrafter"/>
</dbReference>
<reference evidence="3" key="1">
    <citation type="submission" date="2017-07" db="EMBL/GenBank/DDBJ databases">
        <title>Leptospira spp. isolated from tropical soils.</title>
        <authorList>
            <person name="Thibeaux R."/>
            <person name="Iraola G."/>
            <person name="Ferres I."/>
            <person name="Bierque E."/>
            <person name="Girault D."/>
            <person name="Soupe-Gilbert M.-E."/>
            <person name="Picardeau M."/>
            <person name="Goarant C."/>
        </authorList>
    </citation>
    <scope>NUCLEOTIDE SEQUENCE [LARGE SCALE GENOMIC DNA]</scope>
    <source>
        <strain evidence="3">ATI7-C-A5</strain>
    </source>
</reference>
<name>A0A2N0BDC1_9LEPT</name>
<evidence type="ECO:0000256" key="1">
    <source>
        <dbReference type="SAM" id="Phobius"/>
    </source>
</evidence>
<sequence>MYNKRNLKNYFLSIFQKKENEYENLNGIRALSILFVVVFHGWVTAKTIIPGEPDPLRLFLGSLSSGVDFFFLLSGFLIYGGLFRENEKKGRIEIKKFFVRRSLRIFPAFYFALAVLYYSKAQQLHKLESLNITNPEILSLMADAKIRLQNVWVDVFYLSDFLPHALYNGGWSLSIEEHFYLILPFLCSVFLFRVDLKTRFIFYFLGFLAAFLVRMKLAFPDASLDAAYHFHARFDSILAGMIVYECFHHFPLTEERIRKYRNLLQLLLSLALIVTIGAHQVDPGGAWALVIRPIILSFGFGVLMYFSFYPGFLNRIFSAAVFRPFARLGYTAYLWHIFAIPVASKKILPWIQTSPNVWVFLGCSVYLVLVTFLISWFFFLLIEQPFLILKDKLTGVQNKIS</sequence>